<dbReference type="AlphaFoldDB" id="A0A166D3V8"/>
<protein>
    <submittedName>
        <fullName evidence="2">Uncharacterized protein</fullName>
    </submittedName>
</protein>
<dbReference type="EMBL" id="KV428069">
    <property type="protein sequence ID" value="KZT38106.1"/>
    <property type="molecule type" value="Genomic_DNA"/>
</dbReference>
<evidence type="ECO:0000313" key="3">
    <source>
        <dbReference type="Proteomes" id="UP000076798"/>
    </source>
</evidence>
<gene>
    <name evidence="2" type="ORF">SISSUDRAFT_780048</name>
</gene>
<accession>A0A166D3V8</accession>
<feature type="coiled-coil region" evidence="1">
    <location>
        <begin position="7"/>
        <end position="34"/>
    </location>
</feature>
<dbReference type="Proteomes" id="UP000076798">
    <property type="component" value="Unassembled WGS sequence"/>
</dbReference>
<evidence type="ECO:0000256" key="1">
    <source>
        <dbReference type="SAM" id="Coils"/>
    </source>
</evidence>
<feature type="coiled-coil region" evidence="1">
    <location>
        <begin position="92"/>
        <end position="119"/>
    </location>
</feature>
<sequence>MDILEREDNLRTTVSELESQIEENQKIYHKEKHEIIRWKEAQAQAAAVQLRLDLEHRHESIQAALKSVHESESSFMNKKQGCSEEILMFVKIECMKELREELEQERTDMLKRKDEELKVILEKTRSEAKKEFEGEFEAMKLRLTQNWEKEMKDTLAAQKVDITREVQHRIDEALEREKAQEAKTEAAMNALRVIQASLSVIQGLESNLGNAVPMPVLGDYEARSLGLVQDSQGKEEVFISEPAFVPEEDVRVNVVERRRSGGMLWRAFWSYWG</sequence>
<evidence type="ECO:0000313" key="2">
    <source>
        <dbReference type="EMBL" id="KZT38106.1"/>
    </source>
</evidence>
<organism evidence="2 3">
    <name type="scientific">Sistotremastrum suecicum HHB10207 ss-3</name>
    <dbReference type="NCBI Taxonomy" id="1314776"/>
    <lineage>
        <taxon>Eukaryota</taxon>
        <taxon>Fungi</taxon>
        <taxon>Dikarya</taxon>
        <taxon>Basidiomycota</taxon>
        <taxon>Agaricomycotina</taxon>
        <taxon>Agaricomycetes</taxon>
        <taxon>Sistotremastrales</taxon>
        <taxon>Sistotremastraceae</taxon>
        <taxon>Sistotremastrum</taxon>
    </lineage>
</organism>
<proteinExistence type="predicted"/>
<keyword evidence="1" id="KW-0175">Coiled coil</keyword>
<name>A0A166D3V8_9AGAM</name>
<reference evidence="2 3" key="1">
    <citation type="journal article" date="2016" name="Mol. Biol. Evol.">
        <title>Comparative Genomics of Early-Diverging Mushroom-Forming Fungi Provides Insights into the Origins of Lignocellulose Decay Capabilities.</title>
        <authorList>
            <person name="Nagy L.G."/>
            <person name="Riley R."/>
            <person name="Tritt A."/>
            <person name="Adam C."/>
            <person name="Daum C."/>
            <person name="Floudas D."/>
            <person name="Sun H."/>
            <person name="Yadav J.S."/>
            <person name="Pangilinan J."/>
            <person name="Larsson K.H."/>
            <person name="Matsuura K."/>
            <person name="Barry K."/>
            <person name="Labutti K."/>
            <person name="Kuo R."/>
            <person name="Ohm R.A."/>
            <person name="Bhattacharya S.S."/>
            <person name="Shirouzu T."/>
            <person name="Yoshinaga Y."/>
            <person name="Martin F.M."/>
            <person name="Grigoriev I.V."/>
            <person name="Hibbett D.S."/>
        </authorList>
    </citation>
    <scope>NUCLEOTIDE SEQUENCE [LARGE SCALE GENOMIC DNA]</scope>
    <source>
        <strain evidence="2 3">HHB10207 ss-3</strain>
    </source>
</reference>
<keyword evidence="3" id="KW-1185">Reference proteome</keyword>